<gene>
    <name evidence="1" type="ORF">BD626DRAFT_27842</name>
</gene>
<proteinExistence type="predicted"/>
<dbReference type="EMBL" id="VDMD01000001">
    <property type="protein sequence ID" value="TRM70367.1"/>
    <property type="molecule type" value="Genomic_DNA"/>
</dbReference>
<dbReference type="Proteomes" id="UP000320762">
    <property type="component" value="Unassembled WGS sequence"/>
</dbReference>
<comment type="caution">
    <text evidence="1">The sequence shown here is derived from an EMBL/GenBank/DDBJ whole genome shotgun (WGS) entry which is preliminary data.</text>
</comment>
<organism evidence="1 2">
    <name type="scientific">Schizophyllum amplum</name>
    <dbReference type="NCBI Taxonomy" id="97359"/>
    <lineage>
        <taxon>Eukaryota</taxon>
        <taxon>Fungi</taxon>
        <taxon>Dikarya</taxon>
        <taxon>Basidiomycota</taxon>
        <taxon>Agaricomycotina</taxon>
        <taxon>Agaricomycetes</taxon>
        <taxon>Agaricomycetidae</taxon>
        <taxon>Agaricales</taxon>
        <taxon>Schizophyllaceae</taxon>
        <taxon>Schizophyllum</taxon>
    </lineage>
</organism>
<evidence type="ECO:0000313" key="2">
    <source>
        <dbReference type="Proteomes" id="UP000320762"/>
    </source>
</evidence>
<dbReference type="AlphaFoldDB" id="A0A550D020"/>
<accession>A0A550D020</accession>
<sequence>MAAHPSVSRRPVRISVVCIHLLDTSVAHHSQQTRPTQRRFAVNVGDCFCQRCVALQLSLYNMLTLSSRVSTRVNSVMHPFVMLRIQCAFRDVVAPDASNALQDDAYPDPPSAPFASSATCPLNSMNLYICLQ</sequence>
<name>A0A550D020_9AGAR</name>
<evidence type="ECO:0000313" key="1">
    <source>
        <dbReference type="EMBL" id="TRM70367.1"/>
    </source>
</evidence>
<reference evidence="1 2" key="1">
    <citation type="journal article" date="2019" name="New Phytol.">
        <title>Comparative genomics reveals unique wood-decay strategies and fruiting body development in the Schizophyllaceae.</title>
        <authorList>
            <person name="Almasi E."/>
            <person name="Sahu N."/>
            <person name="Krizsan K."/>
            <person name="Balint B."/>
            <person name="Kovacs G.M."/>
            <person name="Kiss B."/>
            <person name="Cseklye J."/>
            <person name="Drula E."/>
            <person name="Henrissat B."/>
            <person name="Nagy I."/>
            <person name="Chovatia M."/>
            <person name="Adam C."/>
            <person name="LaButti K."/>
            <person name="Lipzen A."/>
            <person name="Riley R."/>
            <person name="Grigoriev I.V."/>
            <person name="Nagy L.G."/>
        </authorList>
    </citation>
    <scope>NUCLEOTIDE SEQUENCE [LARGE SCALE GENOMIC DNA]</scope>
    <source>
        <strain evidence="1 2">NL-1724</strain>
    </source>
</reference>
<keyword evidence="2" id="KW-1185">Reference proteome</keyword>
<protein>
    <submittedName>
        <fullName evidence="1">Uncharacterized protein</fullName>
    </submittedName>
</protein>